<gene>
    <name evidence="1" type="ORF">ENY07_08250</name>
</gene>
<dbReference type="AlphaFoldDB" id="A0A8J4HAB4"/>
<proteinExistence type="predicted"/>
<name>A0A8J4HAB4_9PROT</name>
<dbReference type="EMBL" id="DTQM01000163">
    <property type="protein sequence ID" value="HGC43194.1"/>
    <property type="molecule type" value="Genomic_DNA"/>
</dbReference>
<reference evidence="1" key="1">
    <citation type="journal article" date="2020" name="mSystems">
        <title>Genome- and Community-Level Interaction Insights into Carbon Utilization and Element Cycling Functions of Hydrothermarchaeota in Hydrothermal Sediment.</title>
        <authorList>
            <person name="Zhou Z."/>
            <person name="Liu Y."/>
            <person name="Xu W."/>
            <person name="Pan J."/>
            <person name="Luo Z.H."/>
            <person name="Li M."/>
        </authorList>
    </citation>
    <scope>NUCLEOTIDE SEQUENCE</scope>
    <source>
        <strain evidence="1">SpSt-997</strain>
    </source>
</reference>
<organism evidence="1">
    <name type="scientific">Acidicaldus sp</name>
    <dbReference type="NCBI Taxonomy" id="1872105"/>
    <lineage>
        <taxon>Bacteria</taxon>
        <taxon>Pseudomonadati</taxon>
        <taxon>Pseudomonadota</taxon>
        <taxon>Alphaproteobacteria</taxon>
        <taxon>Acetobacterales</taxon>
        <taxon>Acetobacteraceae</taxon>
        <taxon>Acidicaldus</taxon>
    </lineage>
</organism>
<accession>A0A8J4HAB4</accession>
<evidence type="ECO:0000313" key="1">
    <source>
        <dbReference type="EMBL" id="HGC43194.1"/>
    </source>
</evidence>
<protein>
    <submittedName>
        <fullName evidence="1">Uncharacterized protein</fullName>
    </submittedName>
</protein>
<sequence length="87" mass="9829">MKKFAKPLAEATGDPEKWIIAEPRNGGPYWVFPPIGKRPPSNDMVKLSKIMELTRPDRPGERDAAILKANQLLNQLGVTWTEFIIND</sequence>
<comment type="caution">
    <text evidence="1">The sequence shown here is derived from an EMBL/GenBank/DDBJ whole genome shotgun (WGS) entry which is preliminary data.</text>
</comment>